<organism evidence="1 2">
    <name type="scientific">Brassica campestris</name>
    <name type="common">Field mustard</name>
    <dbReference type="NCBI Taxonomy" id="3711"/>
    <lineage>
        <taxon>Eukaryota</taxon>
        <taxon>Viridiplantae</taxon>
        <taxon>Streptophyta</taxon>
        <taxon>Embryophyta</taxon>
        <taxon>Tracheophyta</taxon>
        <taxon>Spermatophyta</taxon>
        <taxon>Magnoliopsida</taxon>
        <taxon>eudicotyledons</taxon>
        <taxon>Gunneridae</taxon>
        <taxon>Pentapetalae</taxon>
        <taxon>rosids</taxon>
        <taxon>malvids</taxon>
        <taxon>Brassicales</taxon>
        <taxon>Brassicaceae</taxon>
        <taxon>Brassiceae</taxon>
        <taxon>Brassica</taxon>
    </lineage>
</organism>
<accession>A0A8D9G5A4</accession>
<dbReference type="Proteomes" id="UP000694005">
    <property type="component" value="Chromosome A06"/>
</dbReference>
<sequence>MSRPAYTVPVPDMILGSLKTLLNIEYILLHTYLLKHLYRELIAPTIGTLFVESFLEEDDTLRQGRASGAAKISSRRARLLDSML</sequence>
<evidence type="ECO:0000313" key="1">
    <source>
        <dbReference type="EMBL" id="CAG7868634.1"/>
    </source>
</evidence>
<dbReference type="Gramene" id="A06p08740.2_BraZ1">
    <property type="protein sequence ID" value="A06p08740.2_BraZ1.CDS"/>
    <property type="gene ID" value="A06g08740.2_BraZ1"/>
</dbReference>
<proteinExistence type="predicted"/>
<dbReference type="AlphaFoldDB" id="A0A8D9G5A4"/>
<protein>
    <submittedName>
        <fullName evidence="1">Uncharacterized protein</fullName>
    </submittedName>
</protein>
<gene>
    <name evidence="1" type="ORF">BRAPAZ1V2_A06P08740.2</name>
</gene>
<evidence type="ECO:0000313" key="2">
    <source>
        <dbReference type="Proteomes" id="UP000694005"/>
    </source>
</evidence>
<dbReference type="EMBL" id="LS974622">
    <property type="protein sequence ID" value="CAG7868634.1"/>
    <property type="molecule type" value="Genomic_DNA"/>
</dbReference>
<reference evidence="1 2" key="1">
    <citation type="submission" date="2021-07" db="EMBL/GenBank/DDBJ databases">
        <authorList>
            <consortium name="Genoscope - CEA"/>
            <person name="William W."/>
        </authorList>
    </citation>
    <scope>NUCLEOTIDE SEQUENCE [LARGE SCALE GENOMIC DNA]</scope>
</reference>
<name>A0A8D9G5A4_BRACM</name>